<name>A0A7T0C4V9_9BACT</name>
<dbReference type="GO" id="GO:0016783">
    <property type="term" value="F:sulfurtransferase activity"/>
    <property type="evidence" value="ECO:0007669"/>
    <property type="project" value="InterPro"/>
</dbReference>
<reference evidence="4" key="1">
    <citation type="submission" date="2020-02" db="EMBL/GenBank/DDBJ databases">
        <title>Genomic and physiological characterization of two novel Nitrospinaceae genera.</title>
        <authorList>
            <person name="Mueller A.J."/>
            <person name="Jung M.-Y."/>
            <person name="Strachan C.R."/>
            <person name="Herbold C.W."/>
            <person name="Kirkegaard R.H."/>
            <person name="Daims H."/>
        </authorList>
    </citation>
    <scope>NUCLEOTIDE SEQUENCE [LARGE SCALE GENOMIC DNA]</scope>
</reference>
<dbReference type="PIRSF" id="PIRSF006661">
    <property type="entry name" value="PP-lp_UCP006661"/>
    <property type="match status" value="1"/>
</dbReference>
<evidence type="ECO:0000259" key="2">
    <source>
        <dbReference type="Pfam" id="PF02540"/>
    </source>
</evidence>
<dbReference type="InterPro" id="IPR014729">
    <property type="entry name" value="Rossmann-like_a/b/a_fold"/>
</dbReference>
<organism evidence="3 4">
    <name type="scientific">Candidatus Nitrohelix vancouverensis</name>
    <dbReference type="NCBI Taxonomy" id="2705534"/>
    <lineage>
        <taxon>Bacteria</taxon>
        <taxon>Pseudomonadati</taxon>
        <taxon>Nitrospinota/Tectimicrobiota group</taxon>
        <taxon>Nitrospinota</taxon>
        <taxon>Nitrospinia</taxon>
        <taxon>Nitrospinales</taxon>
        <taxon>Nitrospinaceae</taxon>
        <taxon>Candidatus Nitrohelix</taxon>
    </lineage>
</organism>
<dbReference type="PANTHER" id="PTHR43169:SF2">
    <property type="entry name" value="NAD_GMP SYNTHASE DOMAIN-CONTAINING PROTEIN"/>
    <property type="match status" value="1"/>
</dbReference>
<sequence length="275" mass="30072">MDFAQKKIRLFDALKPLDRTLVAFSGGVDSALVLAAALETLGPEKVLAATAQSESLPERELKGAAEFAASLGAKHHILRTCETASPDYLKNSPNRCYHCKSELYTKLTELAERENFAHIVNGVNADDLGEFRPGIQAGKEANVISPLADAGMNKADVRRLAQEMQLPLWDKPAMACLSSRIPYGSPITTEKLSMVEQAEDLLISLGFPQMRVRHHGEVARIELPQDDLLRFFSSEAAQKANDGLKNLGFQFVSVDAEGFRSGKMNDALNSAQKDD</sequence>
<evidence type="ECO:0000313" key="3">
    <source>
        <dbReference type="EMBL" id="QPJ66535.1"/>
    </source>
</evidence>
<feature type="active site" description="Nucleophile and sulfur donor" evidence="1">
    <location>
        <position position="176"/>
    </location>
</feature>
<dbReference type="PANTHER" id="PTHR43169">
    <property type="entry name" value="EXSB FAMILY PROTEIN"/>
    <property type="match status" value="1"/>
</dbReference>
<dbReference type="AlphaFoldDB" id="A0A7T0C4V9"/>
<dbReference type="SUPFAM" id="SSF52402">
    <property type="entry name" value="Adenine nucleotide alpha hydrolases-like"/>
    <property type="match status" value="1"/>
</dbReference>
<evidence type="ECO:0000256" key="1">
    <source>
        <dbReference type="PIRSR" id="PIRSR006661-1"/>
    </source>
</evidence>
<dbReference type="EMBL" id="CP048620">
    <property type="protein sequence ID" value="QPJ66535.1"/>
    <property type="molecule type" value="Genomic_DNA"/>
</dbReference>
<feature type="domain" description="NAD/GMP synthase" evidence="2">
    <location>
        <begin position="20"/>
        <end position="78"/>
    </location>
</feature>
<protein>
    <submittedName>
        <fullName evidence="3">ATP-dependent sacrificial sulfur transferase LarE</fullName>
    </submittedName>
</protein>
<accession>A0A7T0C4V9</accession>
<dbReference type="GO" id="GO:0006163">
    <property type="term" value="P:purine nucleotide metabolic process"/>
    <property type="evidence" value="ECO:0007669"/>
    <property type="project" value="UniProtKB-ARBA"/>
</dbReference>
<dbReference type="InterPro" id="IPR052188">
    <property type="entry name" value="Ni-pincer_cofactor_biosynth"/>
</dbReference>
<gene>
    <name evidence="3" type="primary">larE</name>
    <name evidence="3" type="ORF">G3M78_14450</name>
</gene>
<dbReference type="Pfam" id="PF02540">
    <property type="entry name" value="NAD_synthase"/>
    <property type="match status" value="1"/>
</dbReference>
<proteinExistence type="predicted"/>
<dbReference type="NCBIfam" id="TIGR00268">
    <property type="entry name" value="ATP-dependent sacrificial sulfur transferase LarE"/>
    <property type="match status" value="1"/>
</dbReference>
<dbReference type="Gene3D" id="3.40.50.620">
    <property type="entry name" value="HUPs"/>
    <property type="match status" value="1"/>
</dbReference>
<dbReference type="KEGG" id="nva:G3M78_14450"/>
<dbReference type="InterPro" id="IPR022310">
    <property type="entry name" value="NAD/GMP_synthase"/>
</dbReference>
<dbReference type="CDD" id="cd01990">
    <property type="entry name" value="LarE-like"/>
    <property type="match status" value="1"/>
</dbReference>
<keyword evidence="3" id="KW-0808">Transferase</keyword>
<dbReference type="Proteomes" id="UP000594464">
    <property type="component" value="Chromosome"/>
</dbReference>
<evidence type="ECO:0000313" key="4">
    <source>
        <dbReference type="Proteomes" id="UP000594464"/>
    </source>
</evidence>
<dbReference type="InterPro" id="IPR005232">
    <property type="entry name" value="LarE"/>
</dbReference>